<feature type="domain" description="Cas12f1-like TNB" evidence="9">
    <location>
        <begin position="302"/>
        <end position="369"/>
    </location>
</feature>
<reference evidence="11 12" key="1">
    <citation type="submission" date="2016-10" db="EMBL/GenBank/DDBJ databases">
        <title>Evaluation of Human, Veterinary and Environmental Mycobacterium chelonae Isolates by Core Genome Phylogenomic Analysis, Targeted Gene Comparison, and Anti-microbial Susceptibility Patterns: A Tale of Mistaken Identities.</title>
        <authorList>
            <person name="Fogelson S.B."/>
            <person name="Camus A.C."/>
            <person name="Lorenz W."/>
            <person name="Vasireddy R."/>
            <person name="Vasireddy S."/>
            <person name="Smith T."/>
            <person name="Brown-Elliott B.A."/>
            <person name="Wallace R.J.Jr."/>
            <person name="Hasan N.A."/>
            <person name="Reischl U."/>
            <person name="Sanchez S."/>
        </authorList>
    </citation>
    <scope>NUCLEOTIDE SEQUENCE [LARGE SCALE GENOMIC DNA]</scope>
    <source>
        <strain evidence="11 12">15515</strain>
    </source>
</reference>
<keyword evidence="3" id="KW-0815">Transposition</keyword>
<dbReference type="InterPro" id="IPR001959">
    <property type="entry name" value="Transposase"/>
</dbReference>
<evidence type="ECO:0000313" key="12">
    <source>
        <dbReference type="Proteomes" id="UP000180043"/>
    </source>
</evidence>
<feature type="domain" description="Transposase putative helix-turn-helix" evidence="10">
    <location>
        <begin position="10"/>
        <end position="51"/>
    </location>
</feature>
<evidence type="ECO:0000259" key="9">
    <source>
        <dbReference type="Pfam" id="PF07282"/>
    </source>
</evidence>
<comment type="similarity">
    <text evidence="1">In the C-terminal section; belongs to the transposase 35 family.</text>
</comment>
<gene>
    <name evidence="11" type="ORF">BKG82_23030</name>
</gene>
<proteinExistence type="inferred from homology"/>
<dbReference type="Pfam" id="PF07282">
    <property type="entry name" value="Cas12f1-like_TNB"/>
    <property type="match status" value="1"/>
</dbReference>
<keyword evidence="5" id="KW-0862">Zinc</keyword>
<evidence type="ECO:0000259" key="8">
    <source>
        <dbReference type="Pfam" id="PF01385"/>
    </source>
</evidence>
<accession>A0A1S1LJF4</accession>
<evidence type="ECO:0000256" key="4">
    <source>
        <dbReference type="ARBA" id="ARBA00022723"/>
    </source>
</evidence>
<evidence type="ECO:0000256" key="3">
    <source>
        <dbReference type="ARBA" id="ARBA00022578"/>
    </source>
</evidence>
<evidence type="ECO:0000256" key="2">
    <source>
        <dbReference type="ARBA" id="ARBA00011044"/>
    </source>
</evidence>
<sequence length="389" mass="43626">MDHYNHHVPQGYKYRVYPTPSQQVALARAFGCARVVFNDALHARQTAHASGLRISDTDVQKLVVTQAKQTSDRAWLADVASVVLVQACQDARRAYRNWFDSLSGKRKGRKIGAPRFRSRKDSRQSIRLTRNGFSIRDNRKLYIAKVGQLKVRWSRDLPSEPSSVTIIRDAAGRFFATFVVEVTQSCLPPTNREVGIDLGLTTFAVLSDGRAIASPRFLRRSERKLRLAQRALSRKRKGSNNRAKARARVAKVHANVSDARKDWAHKLSTEIIRENQAVFVEDLCVAGLARTRMAKSVHDAGWSTFTRQLEQKAVQYGRVFVKVDRFYPSSQICSGCGRLDGPKPLSIREWQCKACGAVQDRDLNAAKNIHAAGRAEWLNACGGSVRLPT</sequence>
<dbReference type="PANTHER" id="PTHR30405">
    <property type="entry name" value="TRANSPOSASE"/>
    <property type="match status" value="1"/>
</dbReference>
<dbReference type="InterPro" id="IPR051399">
    <property type="entry name" value="RNA-guided_DNA_endo/Transpos"/>
</dbReference>
<evidence type="ECO:0000256" key="6">
    <source>
        <dbReference type="ARBA" id="ARBA00023125"/>
    </source>
</evidence>
<dbReference type="InterPro" id="IPR021027">
    <property type="entry name" value="Transposase_put_HTH"/>
</dbReference>
<dbReference type="RefSeq" id="WP_070947689.1">
    <property type="nucleotide sequence ID" value="NZ_MLIQ01000023.1"/>
</dbReference>
<dbReference type="GO" id="GO:0003677">
    <property type="term" value="F:DNA binding"/>
    <property type="evidence" value="ECO:0007669"/>
    <property type="project" value="UniProtKB-KW"/>
</dbReference>
<dbReference type="Proteomes" id="UP000180043">
    <property type="component" value="Unassembled WGS sequence"/>
</dbReference>
<keyword evidence="4" id="KW-0479">Metal-binding</keyword>
<dbReference type="NCBIfam" id="TIGR01766">
    <property type="entry name" value="IS200/IS605 family accessory protein TnpB-like domain"/>
    <property type="match status" value="1"/>
</dbReference>
<keyword evidence="7" id="KW-0233">DNA recombination</keyword>
<dbReference type="EMBL" id="MLIQ01000023">
    <property type="protein sequence ID" value="OHU51473.1"/>
    <property type="molecule type" value="Genomic_DNA"/>
</dbReference>
<keyword evidence="6" id="KW-0238">DNA-binding</keyword>
<protein>
    <submittedName>
        <fullName evidence="11">Transposase</fullName>
    </submittedName>
</protein>
<dbReference type="GO" id="GO:0032196">
    <property type="term" value="P:transposition"/>
    <property type="evidence" value="ECO:0007669"/>
    <property type="project" value="UniProtKB-KW"/>
</dbReference>
<evidence type="ECO:0000259" key="10">
    <source>
        <dbReference type="Pfam" id="PF12323"/>
    </source>
</evidence>
<dbReference type="PANTHER" id="PTHR30405:SF25">
    <property type="entry name" value="RNA-GUIDED DNA ENDONUCLEASE INSQ-RELATED"/>
    <property type="match status" value="1"/>
</dbReference>
<name>A0A1S1LJF4_MYCCH</name>
<evidence type="ECO:0000256" key="7">
    <source>
        <dbReference type="ARBA" id="ARBA00023172"/>
    </source>
</evidence>
<dbReference type="GO" id="GO:0006310">
    <property type="term" value="P:DNA recombination"/>
    <property type="evidence" value="ECO:0007669"/>
    <property type="project" value="UniProtKB-KW"/>
</dbReference>
<evidence type="ECO:0000256" key="5">
    <source>
        <dbReference type="ARBA" id="ARBA00022833"/>
    </source>
</evidence>
<dbReference type="AlphaFoldDB" id="A0A1S1LJF4"/>
<evidence type="ECO:0000313" key="11">
    <source>
        <dbReference type="EMBL" id="OHU51473.1"/>
    </source>
</evidence>
<dbReference type="InterPro" id="IPR010095">
    <property type="entry name" value="Cas12f1-like_TNB"/>
</dbReference>
<dbReference type="GO" id="GO:0046872">
    <property type="term" value="F:metal ion binding"/>
    <property type="evidence" value="ECO:0007669"/>
    <property type="project" value="UniProtKB-KW"/>
</dbReference>
<organism evidence="11 12">
    <name type="scientific">Mycobacteroides chelonae</name>
    <name type="common">Mycobacterium chelonae</name>
    <dbReference type="NCBI Taxonomy" id="1774"/>
    <lineage>
        <taxon>Bacteria</taxon>
        <taxon>Bacillati</taxon>
        <taxon>Actinomycetota</taxon>
        <taxon>Actinomycetes</taxon>
        <taxon>Mycobacteriales</taxon>
        <taxon>Mycobacteriaceae</taxon>
        <taxon>Mycobacteroides</taxon>
    </lineage>
</organism>
<dbReference type="Pfam" id="PF01385">
    <property type="entry name" value="OrfB_IS605"/>
    <property type="match status" value="1"/>
</dbReference>
<dbReference type="Pfam" id="PF12323">
    <property type="entry name" value="HTH_OrfB_IS605"/>
    <property type="match status" value="1"/>
</dbReference>
<evidence type="ECO:0000256" key="1">
    <source>
        <dbReference type="ARBA" id="ARBA00008761"/>
    </source>
</evidence>
<dbReference type="NCBIfam" id="NF040570">
    <property type="entry name" value="guided_TnpB"/>
    <property type="match status" value="1"/>
</dbReference>
<comment type="similarity">
    <text evidence="2">In the N-terminal section; belongs to the transposase 2 family.</text>
</comment>
<comment type="caution">
    <text evidence="11">The sequence shown here is derived from an EMBL/GenBank/DDBJ whole genome shotgun (WGS) entry which is preliminary data.</text>
</comment>
<feature type="domain" description="Probable transposase IS891/IS1136/IS1341" evidence="8">
    <location>
        <begin position="178"/>
        <end position="290"/>
    </location>
</feature>